<proteinExistence type="inferred from homology"/>
<feature type="domain" description="S-adenosylmethionine-dependent methyltransferase" evidence="7">
    <location>
        <begin position="246"/>
        <end position="404"/>
    </location>
</feature>
<evidence type="ECO:0000256" key="6">
    <source>
        <dbReference type="ARBA" id="ARBA00038091"/>
    </source>
</evidence>
<protein>
    <submittedName>
        <fullName evidence="9">23S rRNA (Cytosine(1962)-C(5))-methyltransferase</fullName>
        <ecNumber evidence="9">2.1.1.191</ecNumber>
    </submittedName>
</protein>
<dbReference type="CDD" id="cd11572">
    <property type="entry name" value="RlmI_M_like"/>
    <property type="match status" value="1"/>
</dbReference>
<dbReference type="Gene3D" id="3.40.50.150">
    <property type="entry name" value="Vaccinia Virus protein VP39"/>
    <property type="match status" value="1"/>
</dbReference>
<evidence type="ECO:0000256" key="1">
    <source>
        <dbReference type="ARBA" id="ARBA00004496"/>
    </source>
</evidence>
<dbReference type="GO" id="GO:0003723">
    <property type="term" value="F:RNA binding"/>
    <property type="evidence" value="ECO:0007669"/>
    <property type="project" value="InterPro"/>
</dbReference>
<evidence type="ECO:0000256" key="3">
    <source>
        <dbReference type="ARBA" id="ARBA00022603"/>
    </source>
</evidence>
<evidence type="ECO:0000259" key="8">
    <source>
        <dbReference type="Pfam" id="PF17785"/>
    </source>
</evidence>
<dbReference type="InterPro" id="IPR019614">
    <property type="entry name" value="SAM-dep_methyl-trfase"/>
</dbReference>
<dbReference type="InterPro" id="IPR015947">
    <property type="entry name" value="PUA-like_sf"/>
</dbReference>
<comment type="subcellular location">
    <subcellularLocation>
        <location evidence="1">Cytoplasm</location>
    </subcellularLocation>
</comment>
<dbReference type="Gene3D" id="2.30.130.10">
    <property type="entry name" value="PUA domain"/>
    <property type="match status" value="1"/>
</dbReference>
<evidence type="ECO:0000256" key="5">
    <source>
        <dbReference type="ARBA" id="ARBA00022691"/>
    </source>
</evidence>
<dbReference type="InterPro" id="IPR041532">
    <property type="entry name" value="RlmI-like_PUA"/>
</dbReference>
<dbReference type="EC" id="2.1.1.191" evidence="9"/>
<dbReference type="Gene3D" id="3.30.750.80">
    <property type="entry name" value="RNA methyltransferase domain (HRMD) like"/>
    <property type="match status" value="1"/>
</dbReference>
<dbReference type="Pfam" id="PF17785">
    <property type="entry name" value="PUA_3"/>
    <property type="match status" value="1"/>
</dbReference>
<reference evidence="9" key="1">
    <citation type="submission" date="2020-02" db="EMBL/GenBank/DDBJ databases">
        <authorList>
            <person name="Meier V. D."/>
        </authorList>
    </citation>
    <scope>NUCLEOTIDE SEQUENCE</scope>
    <source>
        <strain evidence="9">AVDCRST_MAG77</strain>
    </source>
</reference>
<dbReference type="InterPro" id="IPR029063">
    <property type="entry name" value="SAM-dependent_MTases_sf"/>
</dbReference>
<dbReference type="PANTHER" id="PTHR42873">
    <property type="entry name" value="RIBOSOMAL RNA LARGE SUBUNIT METHYLTRANSFERASE"/>
    <property type="match status" value="1"/>
</dbReference>
<dbReference type="GO" id="GO:0005737">
    <property type="term" value="C:cytoplasm"/>
    <property type="evidence" value="ECO:0007669"/>
    <property type="project" value="UniProtKB-SubCell"/>
</dbReference>
<dbReference type="InterPro" id="IPR036974">
    <property type="entry name" value="PUA_sf"/>
</dbReference>
<comment type="similarity">
    <text evidence="6">Belongs to the methyltransferase superfamily. RlmI family.</text>
</comment>
<dbReference type="AlphaFoldDB" id="A0A6J4ISN6"/>
<evidence type="ECO:0000256" key="4">
    <source>
        <dbReference type="ARBA" id="ARBA00022679"/>
    </source>
</evidence>
<sequence length="425" mass="45834">MVLKLREDRAASSAFRHPWVFSGALATRPDPELHGRLVHVAAADGRILGTGTYSANVSIAVRLFEFGPATIDRGWLARRIAEADARRRLLGYGPGTDTTGYRVVFGESDGLPGLVLDRFGDVLVFQLSTAGMDALREDLIDVLLDQFQPQAIVERSDVSVRREEGLNEVTSLRHGEPPQLVPFREHGVELLADVLGGQKTGFYLDQKDLRLRLRALTAHVPGAPGATSSASSAAGAGVTRAPGLKGARVLNLFAHSGSTGLAALLGGAASVHNVDSSAAGLELCRAHADLHGLGEDRFTVEEADIFQWLTAAADQASSAGQYDIVLLDPPALIKSQRDAEQGRRAYHFLNRAAIRLVRDGGLLVTSSCSSFFKEDDFAFELRRATVAVGVTLHHLETVRQSADHPPSIYFPEAMYLKTLICQVTR</sequence>
<keyword evidence="5" id="KW-0949">S-adenosyl-L-methionine</keyword>
<accession>A0A6J4ISN6</accession>
<dbReference type="EMBL" id="CADCTC010000147">
    <property type="protein sequence ID" value="CAA9258173.1"/>
    <property type="molecule type" value="Genomic_DNA"/>
</dbReference>
<keyword evidence="4 9" id="KW-0808">Transferase</keyword>
<name>A0A6J4ISN6_9CHLR</name>
<keyword evidence="2" id="KW-0963">Cytoplasm</keyword>
<evidence type="ECO:0000256" key="2">
    <source>
        <dbReference type="ARBA" id="ARBA00022490"/>
    </source>
</evidence>
<dbReference type="GO" id="GO:0008168">
    <property type="term" value="F:methyltransferase activity"/>
    <property type="evidence" value="ECO:0007669"/>
    <property type="project" value="UniProtKB-KW"/>
</dbReference>
<dbReference type="SUPFAM" id="SSF53335">
    <property type="entry name" value="S-adenosyl-L-methionine-dependent methyltransferases"/>
    <property type="match status" value="1"/>
</dbReference>
<evidence type="ECO:0000313" key="9">
    <source>
        <dbReference type="EMBL" id="CAA9258173.1"/>
    </source>
</evidence>
<feature type="domain" description="RlmI-like PUA" evidence="8">
    <location>
        <begin position="4"/>
        <end position="65"/>
    </location>
</feature>
<dbReference type="PANTHER" id="PTHR42873:SF1">
    <property type="entry name" value="S-ADENOSYLMETHIONINE-DEPENDENT METHYLTRANSFERASE DOMAIN-CONTAINING PROTEIN"/>
    <property type="match status" value="1"/>
</dbReference>
<keyword evidence="3 9" id="KW-0489">Methyltransferase</keyword>
<dbReference type="GO" id="GO:0032259">
    <property type="term" value="P:methylation"/>
    <property type="evidence" value="ECO:0007669"/>
    <property type="project" value="UniProtKB-KW"/>
</dbReference>
<evidence type="ECO:0000259" key="7">
    <source>
        <dbReference type="Pfam" id="PF10672"/>
    </source>
</evidence>
<dbReference type="Pfam" id="PF10672">
    <property type="entry name" value="Methyltrans_SAM"/>
    <property type="match status" value="1"/>
</dbReference>
<organism evidence="9">
    <name type="scientific">uncultured Chloroflexota bacterium</name>
    <dbReference type="NCBI Taxonomy" id="166587"/>
    <lineage>
        <taxon>Bacteria</taxon>
        <taxon>Bacillati</taxon>
        <taxon>Chloroflexota</taxon>
        <taxon>environmental samples</taxon>
    </lineage>
</organism>
<gene>
    <name evidence="9" type="ORF">AVDCRST_MAG77-2436</name>
</gene>
<dbReference type="SUPFAM" id="SSF88697">
    <property type="entry name" value="PUA domain-like"/>
    <property type="match status" value="1"/>
</dbReference>